<geneLocation type="plasmid" evidence="1">
    <name>pEF-D</name>
</geneLocation>
<evidence type="ECO:0000313" key="1">
    <source>
        <dbReference type="EMBL" id="BCI56747.1"/>
    </source>
</evidence>
<name>A0A810JZG7_ENTFC</name>
<dbReference type="AlphaFoldDB" id="A0A810JZG7"/>
<proteinExistence type="predicted"/>
<organism evidence="1">
    <name type="scientific">Enterococcus faecium</name>
    <name type="common">Streptococcus faecium</name>
    <dbReference type="NCBI Taxonomy" id="1352"/>
    <lineage>
        <taxon>Bacteria</taxon>
        <taxon>Bacillati</taxon>
        <taxon>Bacillota</taxon>
        <taxon>Bacilli</taxon>
        <taxon>Lactobacillales</taxon>
        <taxon>Enterococcaceae</taxon>
        <taxon>Enterococcus</taxon>
    </lineage>
</organism>
<keyword evidence="1" id="KW-0614">Plasmid</keyword>
<reference evidence="1" key="1">
    <citation type="submission" date="2020-07" db="EMBL/GenBank/DDBJ databases">
        <title>Complete nucleotide sequence of conjugal plasmid pEF-D harboring vanD1 gene in Enterococcus faecium JH5687.</title>
        <authorList>
            <person name="Hisatsune J."/>
            <person name="Sugai M."/>
        </authorList>
    </citation>
    <scope>NUCLEOTIDE SEQUENCE</scope>
    <source>
        <strain evidence="1">JH5687</strain>
        <plasmid evidence="1">pEF-D</plasmid>
    </source>
</reference>
<accession>A0A810JZG7</accession>
<sequence length="45" mass="5629">MNFLKFPNIVYRKTLSERRSPSKEIIKTIWPYRRLTKDCEKKERQ</sequence>
<dbReference type="EMBL" id="LC569722">
    <property type="protein sequence ID" value="BCI56747.1"/>
    <property type="molecule type" value="Genomic_DNA"/>
</dbReference>
<protein>
    <submittedName>
        <fullName evidence="1">Uncharacterized protein</fullName>
    </submittedName>
</protein>